<dbReference type="Gene3D" id="3.40.390.10">
    <property type="entry name" value="Collagenase (Catalytic Domain)"/>
    <property type="match status" value="1"/>
</dbReference>
<dbReference type="SUPFAM" id="SSF55486">
    <property type="entry name" value="Metalloproteases ('zincins'), catalytic domain"/>
    <property type="match status" value="1"/>
</dbReference>
<dbReference type="GO" id="GO:0006508">
    <property type="term" value="P:proteolysis"/>
    <property type="evidence" value="ECO:0007669"/>
    <property type="project" value="UniProtKB-KW"/>
</dbReference>
<keyword evidence="2" id="KW-0645">Protease</keyword>
<dbReference type="CDD" id="cd11375">
    <property type="entry name" value="Peptidase_M54"/>
    <property type="match status" value="1"/>
</dbReference>
<evidence type="ECO:0000256" key="4">
    <source>
        <dbReference type="ARBA" id="ARBA00022801"/>
    </source>
</evidence>
<dbReference type="GO" id="GO:0008237">
    <property type="term" value="F:metallopeptidase activity"/>
    <property type="evidence" value="ECO:0007669"/>
    <property type="project" value="UniProtKB-KW"/>
</dbReference>
<dbReference type="EMBL" id="FTMF01000006">
    <property type="protein sequence ID" value="SIQ55834.1"/>
    <property type="molecule type" value="Genomic_DNA"/>
</dbReference>
<keyword evidence="3" id="KW-0479">Metal-binding</keyword>
<evidence type="ECO:0000256" key="6">
    <source>
        <dbReference type="ARBA" id="ARBA00023049"/>
    </source>
</evidence>
<keyword evidence="9" id="KW-1185">Reference proteome</keyword>
<name>A0A381F635_9FLAO</name>
<dbReference type="EMBL" id="UFVS01000001">
    <property type="protein sequence ID" value="SUX41562.1"/>
    <property type="molecule type" value="Genomic_DNA"/>
</dbReference>
<organism evidence="8 10">
    <name type="scientific">Chryseobacterium indoltheticum</name>
    <dbReference type="NCBI Taxonomy" id="254"/>
    <lineage>
        <taxon>Bacteria</taxon>
        <taxon>Pseudomonadati</taxon>
        <taxon>Bacteroidota</taxon>
        <taxon>Flavobacteriia</taxon>
        <taxon>Flavobacteriales</taxon>
        <taxon>Weeksellaceae</taxon>
        <taxon>Chryseobacterium group</taxon>
        <taxon>Chryseobacterium</taxon>
    </lineage>
</organism>
<dbReference type="Proteomes" id="UP000185725">
    <property type="component" value="Unassembled WGS sequence"/>
</dbReference>
<dbReference type="AlphaFoldDB" id="A0A381F635"/>
<protein>
    <submittedName>
        <fullName evidence="7 8">Archaemetzincin</fullName>
    </submittedName>
</protein>
<evidence type="ECO:0000256" key="1">
    <source>
        <dbReference type="ARBA" id="ARBA00001947"/>
    </source>
</evidence>
<evidence type="ECO:0000313" key="9">
    <source>
        <dbReference type="Proteomes" id="UP000185725"/>
    </source>
</evidence>
<evidence type="ECO:0000313" key="10">
    <source>
        <dbReference type="Proteomes" id="UP000255231"/>
    </source>
</evidence>
<dbReference type="InterPro" id="IPR012962">
    <property type="entry name" value="Pept_M54_archaemetzincn"/>
</dbReference>
<dbReference type="Proteomes" id="UP000255231">
    <property type="component" value="Unassembled WGS sequence"/>
</dbReference>
<evidence type="ECO:0000313" key="7">
    <source>
        <dbReference type="EMBL" id="SIQ55834.1"/>
    </source>
</evidence>
<dbReference type="PANTHER" id="PTHR15910:SF1">
    <property type="entry name" value="ARCHAEMETZINCIN-2"/>
    <property type="match status" value="1"/>
</dbReference>
<sequence>MVQPFKDMNSETTKFIAFEIKKIYPHLKILDAIDLPKESYYKERNRYRADSIIQYLSKNTTNGFVTIGLTTKDISTTKGAIKDFGIMGLGFKPGRSCVASSFRLTPNNKNDQFFKVAIHEIGHTQGLKHCPVKSCFMRDAEGKNPTDEETDFCNNCKNFLKTKNWKFK</sequence>
<evidence type="ECO:0000313" key="8">
    <source>
        <dbReference type="EMBL" id="SUX41562.1"/>
    </source>
</evidence>
<evidence type="ECO:0000256" key="2">
    <source>
        <dbReference type="ARBA" id="ARBA00022670"/>
    </source>
</evidence>
<dbReference type="PANTHER" id="PTHR15910">
    <property type="entry name" value="ARCHAEMETZINCIN"/>
    <property type="match status" value="1"/>
</dbReference>
<keyword evidence="5" id="KW-0862">Zinc</keyword>
<gene>
    <name evidence="8" type="ORF">NCTC13560_00361</name>
    <name evidence="7" type="ORF">SAMN05421682_10679</name>
</gene>
<evidence type="ECO:0000256" key="3">
    <source>
        <dbReference type="ARBA" id="ARBA00022723"/>
    </source>
</evidence>
<dbReference type="Pfam" id="PF07998">
    <property type="entry name" value="Peptidase_M54"/>
    <property type="match status" value="1"/>
</dbReference>
<comment type="cofactor">
    <cofactor evidence="1">
        <name>Zn(2+)</name>
        <dbReference type="ChEBI" id="CHEBI:29105"/>
    </cofactor>
</comment>
<dbReference type="GO" id="GO:0046872">
    <property type="term" value="F:metal ion binding"/>
    <property type="evidence" value="ECO:0007669"/>
    <property type="project" value="UniProtKB-KW"/>
</dbReference>
<proteinExistence type="predicted"/>
<dbReference type="InterPro" id="IPR024079">
    <property type="entry name" value="MetalloPept_cat_dom_sf"/>
</dbReference>
<reference evidence="7 9" key="1">
    <citation type="submission" date="2017-01" db="EMBL/GenBank/DDBJ databases">
        <authorList>
            <person name="Varghese N."/>
            <person name="Submissions S."/>
        </authorList>
    </citation>
    <scope>NUCLEOTIDE SEQUENCE [LARGE SCALE GENOMIC DNA]</scope>
    <source>
        <strain evidence="7 9">ATCC 27950</strain>
    </source>
</reference>
<evidence type="ECO:0000256" key="5">
    <source>
        <dbReference type="ARBA" id="ARBA00022833"/>
    </source>
</evidence>
<keyword evidence="6" id="KW-0482">Metalloprotease</keyword>
<keyword evidence="4" id="KW-0378">Hydrolase</keyword>
<accession>A0A381F635</accession>
<reference evidence="8 10" key="2">
    <citation type="submission" date="2018-06" db="EMBL/GenBank/DDBJ databases">
        <authorList>
            <consortium name="Pathogen Informatics"/>
            <person name="Doyle S."/>
        </authorList>
    </citation>
    <scope>NUCLEOTIDE SEQUENCE [LARGE SCALE GENOMIC DNA]</scope>
    <source>
        <strain evidence="8 10">NCTC13560</strain>
    </source>
</reference>